<organism evidence="2 3">
    <name type="scientific">Roseibium album</name>
    <dbReference type="NCBI Taxonomy" id="311410"/>
    <lineage>
        <taxon>Bacteria</taxon>
        <taxon>Pseudomonadati</taxon>
        <taxon>Pseudomonadota</taxon>
        <taxon>Alphaproteobacteria</taxon>
        <taxon>Hyphomicrobiales</taxon>
        <taxon>Stappiaceae</taxon>
        <taxon>Roseibium</taxon>
    </lineage>
</organism>
<dbReference type="RefSeq" id="WP_055117589.1">
    <property type="nucleotide sequence ID" value="NZ_CXWA01000004.1"/>
</dbReference>
<accession>A0A0M7APP6</accession>
<keyword evidence="1" id="KW-0812">Transmembrane</keyword>
<evidence type="ECO:0000313" key="3">
    <source>
        <dbReference type="Proteomes" id="UP000049983"/>
    </source>
</evidence>
<name>A0A0M7APP6_9HYPH</name>
<feature type="transmembrane region" description="Helical" evidence="1">
    <location>
        <begin position="510"/>
        <end position="531"/>
    </location>
</feature>
<feature type="transmembrane region" description="Helical" evidence="1">
    <location>
        <begin position="460"/>
        <end position="486"/>
    </location>
</feature>
<evidence type="ECO:0000256" key="1">
    <source>
        <dbReference type="SAM" id="Phobius"/>
    </source>
</evidence>
<keyword evidence="3" id="KW-1185">Reference proteome</keyword>
<dbReference type="AlphaFoldDB" id="A0A0M7APP6"/>
<sequence>MIEKARDIDKSNINIYEYYSTNIIDDPIFTSTLLLSLLYLIFEGAKKYSEETSNRQQAPQIDAIENPEAPGSRQEITNRFFSEREISAASKWYRGRIIYVSIMISIFILSIPLFPQLLSALLPDSPFANLPNSFAPLLAALCVGGFFPNFPGINQLELLIRQFAHKQAGVPEDINFLKNKLLLNPVNWNALSAAKSSDNQLTISESFENNHDKSISSYSDAIRSVQKLKLEAPYFFEIKNRLQKALYYHNIIKKNPFHPNAIENDIVERFNTLSENNQFRLEWVEKQLASNIGENERKKINKELETTLRSICYLLALNILTQTKKLEKIDVITSEYFIYQGDKSELPYSFSNQIIYSFLISGICLFFYALVFQLIAQVSIWDAYYTYQYNEVASEKRRWVLSPSSIKDAFTVAIQIAIPSITAIAIYMKIRQRKARDNAWYFSNIQPKDASIKYVSPKSILFALTISYLAIALLQILFMTPLTIFLDGKPAPNIFGVDYFAKTIGSSSNLFILLKPCLPAMIFTLIFARMVENIIKNMARSNSTIISIEEILCNSTVISIIISIISISIMMNLLNEENIIFSKPPPMLPTKEKISPLTIIHAQSLDLFWIFSMNFLFFSGTILNVRNSLNQPKGYNTRPA</sequence>
<keyword evidence="1" id="KW-1133">Transmembrane helix</keyword>
<protein>
    <submittedName>
        <fullName evidence="2">Uncharacterized protein</fullName>
    </submittedName>
</protein>
<feature type="transmembrane region" description="Helical" evidence="1">
    <location>
        <begin position="134"/>
        <end position="153"/>
    </location>
</feature>
<feature type="transmembrane region" description="Helical" evidence="1">
    <location>
        <begin position="607"/>
        <end position="625"/>
    </location>
</feature>
<evidence type="ECO:0000313" key="2">
    <source>
        <dbReference type="EMBL" id="CTQ77108.1"/>
    </source>
</evidence>
<proteinExistence type="predicted"/>
<gene>
    <name evidence="2" type="ORF">LA5096_05010</name>
</gene>
<feature type="transmembrane region" description="Helical" evidence="1">
    <location>
        <begin position="354"/>
        <end position="376"/>
    </location>
</feature>
<reference evidence="3" key="1">
    <citation type="submission" date="2015-07" db="EMBL/GenBank/DDBJ databases">
        <authorList>
            <person name="Rodrigo-Torres Lidia"/>
            <person name="Arahal R.David."/>
        </authorList>
    </citation>
    <scope>NUCLEOTIDE SEQUENCE [LARGE SCALE GENOMIC DNA]</scope>
    <source>
        <strain evidence="3">CECT 5096</strain>
    </source>
</reference>
<feature type="transmembrane region" description="Helical" evidence="1">
    <location>
        <begin position="97"/>
        <end position="114"/>
    </location>
</feature>
<feature type="transmembrane region" description="Helical" evidence="1">
    <location>
        <begin position="551"/>
        <end position="574"/>
    </location>
</feature>
<keyword evidence="1" id="KW-0472">Membrane</keyword>
<dbReference type="Proteomes" id="UP000049983">
    <property type="component" value="Unassembled WGS sequence"/>
</dbReference>
<dbReference type="EMBL" id="CXWC01000013">
    <property type="protein sequence ID" value="CTQ77108.1"/>
    <property type="molecule type" value="Genomic_DNA"/>
</dbReference>
<feature type="transmembrane region" description="Helical" evidence="1">
    <location>
        <begin position="409"/>
        <end position="428"/>
    </location>
</feature>
<dbReference type="GeneID" id="97672279"/>